<evidence type="ECO:0000256" key="14">
    <source>
        <dbReference type="ARBA" id="ARBA00026218"/>
    </source>
</evidence>
<comment type="catalytic activity">
    <reaction evidence="10">
        <text>2-oxo-dATP + H2O = 2-oxo-dAMP + diphosphate + H(+)</text>
        <dbReference type="Rhea" id="RHEA:31583"/>
        <dbReference type="ChEBI" id="CHEBI:15377"/>
        <dbReference type="ChEBI" id="CHEBI:15378"/>
        <dbReference type="ChEBI" id="CHEBI:33019"/>
        <dbReference type="ChEBI" id="CHEBI:63212"/>
        <dbReference type="ChEBI" id="CHEBI:77897"/>
        <dbReference type="EC" id="3.6.1.56"/>
    </reaction>
    <physiologicalReaction direction="left-to-right" evidence="10">
        <dbReference type="Rhea" id="RHEA:31584"/>
    </physiologicalReaction>
</comment>
<dbReference type="EC" id="3.6.1.56" evidence="13"/>
<gene>
    <name evidence="25" type="ORF">BQ4739_LOCUS975</name>
</gene>
<evidence type="ECO:0000256" key="5">
    <source>
        <dbReference type="ARBA" id="ARBA00022723"/>
    </source>
</evidence>
<proteinExistence type="inferred from homology"/>
<comment type="subcellular location">
    <subcellularLocation>
        <location evidence="2">Nucleus</location>
    </subcellularLocation>
</comment>
<evidence type="ECO:0000256" key="1">
    <source>
        <dbReference type="ARBA" id="ARBA00001946"/>
    </source>
</evidence>
<feature type="domain" description="Nudix hydrolase" evidence="24">
    <location>
        <begin position="1"/>
        <end position="128"/>
    </location>
</feature>
<accession>A0A383V6T1</accession>
<keyword evidence="26" id="KW-1185">Reference proteome</keyword>
<evidence type="ECO:0000259" key="24">
    <source>
        <dbReference type="PROSITE" id="PS51462"/>
    </source>
</evidence>
<dbReference type="GO" id="GO:0008828">
    <property type="term" value="F:dATP diphosphatase activity"/>
    <property type="evidence" value="ECO:0007669"/>
    <property type="project" value="UniProtKB-EC"/>
</dbReference>
<evidence type="ECO:0000256" key="23">
    <source>
        <dbReference type="ARBA" id="ARBA00053094"/>
    </source>
</evidence>
<dbReference type="PRINTS" id="PR01403">
    <property type="entry name" value="8OXTPHPHTASE"/>
</dbReference>
<evidence type="ECO:0000256" key="12">
    <source>
        <dbReference type="ARBA" id="ARBA00024596"/>
    </source>
</evidence>
<dbReference type="PROSITE" id="PS51462">
    <property type="entry name" value="NUDIX"/>
    <property type="match status" value="1"/>
</dbReference>
<evidence type="ECO:0000256" key="20">
    <source>
        <dbReference type="ARBA" id="ARBA00048002"/>
    </source>
</evidence>
<dbReference type="PROSITE" id="PS00893">
    <property type="entry name" value="NUDIX_BOX"/>
    <property type="match status" value="1"/>
</dbReference>
<dbReference type="InterPro" id="IPR015797">
    <property type="entry name" value="NUDIX_hydrolase-like_dom_sf"/>
</dbReference>
<keyword evidence="8" id="KW-0539">Nucleus</keyword>
<evidence type="ECO:0000256" key="16">
    <source>
        <dbReference type="ARBA" id="ARBA00030634"/>
    </source>
</evidence>
<dbReference type="STRING" id="3088.A0A383V6T1"/>
<dbReference type="CDD" id="cd03427">
    <property type="entry name" value="NUDIX_MTH1_Nudt1"/>
    <property type="match status" value="1"/>
</dbReference>
<dbReference type="AlphaFoldDB" id="A0A383V6T1"/>
<comment type="catalytic activity">
    <reaction evidence="21">
        <text>O(6)-methyl-dGTP + H2O = O(6)-methyl-dGMP + diphosphate + H(+)</text>
        <dbReference type="Rhea" id="RHEA:67600"/>
        <dbReference type="ChEBI" id="CHEBI:15377"/>
        <dbReference type="ChEBI" id="CHEBI:15378"/>
        <dbReference type="ChEBI" id="CHEBI:33019"/>
        <dbReference type="ChEBI" id="CHEBI:169974"/>
        <dbReference type="ChEBI" id="CHEBI:169975"/>
    </reaction>
    <physiologicalReaction direction="left-to-right" evidence="21">
        <dbReference type="Rhea" id="RHEA:67601"/>
    </physiologicalReaction>
</comment>
<comment type="catalytic activity">
    <reaction evidence="11">
        <text>8-oxo-dGTP + H2O = 8-oxo-dGMP + diphosphate + H(+)</text>
        <dbReference type="Rhea" id="RHEA:31575"/>
        <dbReference type="ChEBI" id="CHEBI:15377"/>
        <dbReference type="ChEBI" id="CHEBI:15378"/>
        <dbReference type="ChEBI" id="CHEBI:33019"/>
        <dbReference type="ChEBI" id="CHEBI:63224"/>
        <dbReference type="ChEBI" id="CHEBI:77896"/>
    </reaction>
    <physiologicalReaction direction="left-to-right" evidence="11">
        <dbReference type="Rhea" id="RHEA:31576"/>
    </physiologicalReaction>
</comment>
<sequence>MECGAPQLAIVEKNGRLLLGLKKTGFGSGYYNGFGGKVEPGETIAQAAHRELQEEAGITATSLQHRGVLTFAFDDQQLPWEVHVYRVPDYTGEPCESQEMAPVWMHPQELPYDKMWADDRWWYPVFLRGASFQGVFAFTNTTQLVWHNLQEVEEPGKLPATELLTV</sequence>
<comment type="catalytic activity">
    <reaction evidence="12">
        <text>2-oxo-ATP + H2O = 2-oxo-AMP + diphosphate + H(+)</text>
        <dbReference type="Rhea" id="RHEA:67392"/>
        <dbReference type="ChEBI" id="CHEBI:15377"/>
        <dbReference type="ChEBI" id="CHEBI:15378"/>
        <dbReference type="ChEBI" id="CHEBI:33019"/>
        <dbReference type="ChEBI" id="CHEBI:71395"/>
        <dbReference type="ChEBI" id="CHEBI:172878"/>
    </reaction>
    <physiologicalReaction direction="left-to-right" evidence="12">
        <dbReference type="Rhea" id="RHEA:67393"/>
    </physiologicalReaction>
</comment>
<dbReference type="InterPro" id="IPR003563">
    <property type="entry name" value="8ODP"/>
</dbReference>
<dbReference type="GO" id="GO:0046872">
    <property type="term" value="F:metal ion binding"/>
    <property type="evidence" value="ECO:0007669"/>
    <property type="project" value="UniProtKB-KW"/>
</dbReference>
<comment type="function">
    <text evidence="23">Oxidized purine nucleoside triphosphate hydrolase which is a prominent sanitizer of the oxidized nucleotide pool. Catalyzes the hydrolysis of 2-oxo-dATP (2-hydroxy-dATP) into 2-oxo-dAMP. Also has a significant hydrolase activity toward 2-oxo-ATP, 8-oxo-dGTP and 8-oxo-dATP. Through the hydrolysis of oxidized purine nucleoside triphosphates, prevents their incorporation into DNA and the subsequent transversions A:T to C:G and G:C to T:A. Also catalyzes the hydrolysis of methylated purine nucleoside triphosphate preventing their integration into DNA. Through this antimutagenic activity protects cells from oxidative stress.</text>
</comment>
<evidence type="ECO:0000256" key="15">
    <source>
        <dbReference type="ARBA" id="ARBA00029673"/>
    </source>
</evidence>
<dbReference type="SUPFAM" id="SSF55811">
    <property type="entry name" value="Nudix"/>
    <property type="match status" value="1"/>
</dbReference>
<reference evidence="25 26" key="1">
    <citation type="submission" date="2016-10" db="EMBL/GenBank/DDBJ databases">
        <authorList>
            <person name="Cai Z."/>
        </authorList>
    </citation>
    <scope>NUCLEOTIDE SEQUENCE [LARGE SCALE GENOMIC DNA]</scope>
</reference>
<evidence type="ECO:0000256" key="10">
    <source>
        <dbReference type="ARBA" id="ARBA00024459"/>
    </source>
</evidence>
<evidence type="ECO:0000313" key="25">
    <source>
        <dbReference type="EMBL" id="SZX60429.1"/>
    </source>
</evidence>
<evidence type="ECO:0000256" key="19">
    <source>
        <dbReference type="ARBA" id="ARBA00032071"/>
    </source>
</evidence>
<evidence type="ECO:0000256" key="9">
    <source>
        <dbReference type="ARBA" id="ARBA00024448"/>
    </source>
</evidence>
<name>A0A383V6T1_TETOB</name>
<comment type="similarity">
    <text evidence="3">Belongs to the Nudix hydrolase family.</text>
</comment>
<keyword evidence="7" id="KW-0460">Magnesium</keyword>
<evidence type="ECO:0000256" key="22">
    <source>
        <dbReference type="ARBA" id="ARBA00049032"/>
    </source>
</evidence>
<evidence type="ECO:0000256" key="6">
    <source>
        <dbReference type="ARBA" id="ARBA00022801"/>
    </source>
</evidence>
<evidence type="ECO:0000256" key="3">
    <source>
        <dbReference type="ARBA" id="ARBA00005582"/>
    </source>
</evidence>
<protein>
    <recommendedName>
        <fullName evidence="14">Oxidized purine nucleoside triphosphate hydrolase</fullName>
        <ecNumber evidence="13">3.6.1.56</ecNumber>
    </recommendedName>
    <alternativeName>
        <fullName evidence="18">2-hydroxy-dATP diphosphatase</fullName>
    </alternativeName>
    <alternativeName>
        <fullName evidence="17">7,8-dihydro-8-oxoguanine triphosphatase</fullName>
    </alternativeName>
    <alternativeName>
        <fullName evidence="16">8-oxo-dGTPase</fullName>
    </alternativeName>
    <alternativeName>
        <fullName evidence="19">Methylated purine nucleoside triphosphate hydrolase</fullName>
    </alternativeName>
    <alternativeName>
        <fullName evidence="15">Nucleoside diphosphate-linked moiety X motif 1</fullName>
    </alternativeName>
</protein>
<comment type="catalytic activity">
    <reaction evidence="20">
        <text>N(6)-methyl-ATP + H2O = N(6)-methyl-AMP + diphosphate + H(+)</text>
        <dbReference type="Rhea" id="RHEA:67608"/>
        <dbReference type="ChEBI" id="CHEBI:15377"/>
        <dbReference type="ChEBI" id="CHEBI:15378"/>
        <dbReference type="ChEBI" id="CHEBI:33019"/>
        <dbReference type="ChEBI" id="CHEBI:144842"/>
        <dbReference type="ChEBI" id="CHEBI:172873"/>
    </reaction>
    <physiologicalReaction direction="left-to-right" evidence="20">
        <dbReference type="Rhea" id="RHEA:67609"/>
    </physiologicalReaction>
</comment>
<evidence type="ECO:0000256" key="7">
    <source>
        <dbReference type="ARBA" id="ARBA00022842"/>
    </source>
</evidence>
<comment type="catalytic activity">
    <reaction evidence="22">
        <text>N(6)-methyl-dATP + H2O = N(6)-methyl-dAMP + diphosphate + H(+)</text>
        <dbReference type="Rhea" id="RHEA:67604"/>
        <dbReference type="ChEBI" id="CHEBI:15377"/>
        <dbReference type="ChEBI" id="CHEBI:15378"/>
        <dbReference type="ChEBI" id="CHEBI:33019"/>
        <dbReference type="ChEBI" id="CHEBI:169976"/>
        <dbReference type="ChEBI" id="CHEBI:172872"/>
    </reaction>
    <physiologicalReaction direction="left-to-right" evidence="22">
        <dbReference type="Rhea" id="RHEA:67605"/>
    </physiologicalReaction>
</comment>
<keyword evidence="6" id="KW-0378">Hydrolase</keyword>
<evidence type="ECO:0000256" key="18">
    <source>
        <dbReference type="ARBA" id="ARBA00031927"/>
    </source>
</evidence>
<comment type="catalytic activity">
    <reaction evidence="9">
        <text>8-oxo-dATP + H2O = 8-oxo-dAMP + diphosphate + H(+)</text>
        <dbReference type="Rhea" id="RHEA:65396"/>
        <dbReference type="ChEBI" id="CHEBI:15377"/>
        <dbReference type="ChEBI" id="CHEBI:15378"/>
        <dbReference type="ChEBI" id="CHEBI:33019"/>
        <dbReference type="ChEBI" id="CHEBI:71361"/>
        <dbReference type="ChEBI" id="CHEBI:172871"/>
    </reaction>
    <physiologicalReaction direction="left-to-right" evidence="9">
        <dbReference type="Rhea" id="RHEA:65397"/>
    </physiologicalReaction>
</comment>
<dbReference type="GO" id="GO:0042262">
    <property type="term" value="P:DNA protection"/>
    <property type="evidence" value="ECO:0007669"/>
    <property type="project" value="InterPro"/>
</dbReference>
<evidence type="ECO:0000313" key="26">
    <source>
        <dbReference type="Proteomes" id="UP000256970"/>
    </source>
</evidence>
<dbReference type="PANTHER" id="PTHR43758:SF2">
    <property type="entry name" value="OXIDIZED PURINE NUCLEOSIDE TRIPHOSPHATE HYDROLASE"/>
    <property type="match status" value="1"/>
</dbReference>
<dbReference type="Gene3D" id="3.90.79.10">
    <property type="entry name" value="Nucleoside Triphosphate Pyrophosphohydrolase"/>
    <property type="match status" value="1"/>
</dbReference>
<dbReference type="Pfam" id="PF00293">
    <property type="entry name" value="NUDIX"/>
    <property type="match status" value="1"/>
</dbReference>
<dbReference type="GO" id="GO:0005737">
    <property type="term" value="C:cytoplasm"/>
    <property type="evidence" value="ECO:0007669"/>
    <property type="project" value="TreeGrafter"/>
</dbReference>
<evidence type="ECO:0000256" key="11">
    <source>
        <dbReference type="ARBA" id="ARBA00024486"/>
    </source>
</evidence>
<evidence type="ECO:0000256" key="13">
    <source>
        <dbReference type="ARBA" id="ARBA00026103"/>
    </source>
</evidence>
<dbReference type="InterPro" id="IPR000086">
    <property type="entry name" value="NUDIX_hydrolase_dom"/>
</dbReference>
<dbReference type="EMBL" id="FNXT01000066">
    <property type="protein sequence ID" value="SZX60429.1"/>
    <property type="molecule type" value="Genomic_DNA"/>
</dbReference>
<evidence type="ECO:0000256" key="4">
    <source>
        <dbReference type="ARBA" id="ARBA00011245"/>
    </source>
</evidence>
<comment type="cofactor">
    <cofactor evidence="1">
        <name>Mg(2+)</name>
        <dbReference type="ChEBI" id="CHEBI:18420"/>
    </cofactor>
</comment>
<dbReference type="InterPro" id="IPR020084">
    <property type="entry name" value="NUDIX_hydrolase_CS"/>
</dbReference>
<keyword evidence="5" id="KW-0479">Metal-binding</keyword>
<evidence type="ECO:0000256" key="17">
    <source>
        <dbReference type="ARBA" id="ARBA00030682"/>
    </source>
</evidence>
<evidence type="ECO:0000256" key="21">
    <source>
        <dbReference type="ARBA" id="ARBA00048894"/>
    </source>
</evidence>
<organism evidence="25 26">
    <name type="scientific">Tetradesmus obliquus</name>
    <name type="common">Green alga</name>
    <name type="synonym">Acutodesmus obliquus</name>
    <dbReference type="NCBI Taxonomy" id="3088"/>
    <lineage>
        <taxon>Eukaryota</taxon>
        <taxon>Viridiplantae</taxon>
        <taxon>Chlorophyta</taxon>
        <taxon>core chlorophytes</taxon>
        <taxon>Chlorophyceae</taxon>
        <taxon>CS clade</taxon>
        <taxon>Sphaeropleales</taxon>
        <taxon>Scenedesmaceae</taxon>
        <taxon>Tetradesmus</taxon>
    </lineage>
</organism>
<dbReference type="GO" id="GO:0005634">
    <property type="term" value="C:nucleus"/>
    <property type="evidence" value="ECO:0007669"/>
    <property type="project" value="UniProtKB-SubCell"/>
</dbReference>
<evidence type="ECO:0000256" key="2">
    <source>
        <dbReference type="ARBA" id="ARBA00004123"/>
    </source>
</evidence>
<dbReference type="PANTHER" id="PTHR43758">
    <property type="entry name" value="7,8-DIHYDRO-8-OXOGUANINE TRIPHOSPHATASE"/>
    <property type="match status" value="1"/>
</dbReference>
<comment type="subunit">
    <text evidence="4">Monomer.</text>
</comment>
<dbReference type="Proteomes" id="UP000256970">
    <property type="component" value="Unassembled WGS sequence"/>
</dbReference>
<evidence type="ECO:0000256" key="8">
    <source>
        <dbReference type="ARBA" id="ARBA00023242"/>
    </source>
</evidence>
<dbReference type="GO" id="GO:0008413">
    <property type="term" value="F:8-oxo-7,8-dihydroguanosine triphosphate pyrophosphatase activity"/>
    <property type="evidence" value="ECO:0007669"/>
    <property type="project" value="InterPro"/>
</dbReference>